<dbReference type="InterPro" id="IPR050534">
    <property type="entry name" value="Coronavir_polyprotein_1ab"/>
</dbReference>
<keyword evidence="4" id="KW-0347">Helicase</keyword>
<dbReference type="CDD" id="cd18044">
    <property type="entry name" value="DEXXQc_SMUBP2"/>
    <property type="match status" value="1"/>
</dbReference>
<keyword evidence="5" id="KW-0067">ATP-binding</keyword>
<feature type="domain" description="AAA+ ATPase" evidence="8">
    <location>
        <begin position="545"/>
        <end position="715"/>
    </location>
</feature>
<dbReference type="InterPro" id="IPR041679">
    <property type="entry name" value="DNA2/NAM7-like_C"/>
</dbReference>
<dbReference type="Pfam" id="PF13086">
    <property type="entry name" value="AAA_11"/>
    <property type="match status" value="1"/>
</dbReference>
<dbReference type="CDD" id="cd18808">
    <property type="entry name" value="SF1_C_Upf1"/>
    <property type="match status" value="1"/>
</dbReference>
<dbReference type="GO" id="GO:0016787">
    <property type="term" value="F:hydrolase activity"/>
    <property type="evidence" value="ECO:0007669"/>
    <property type="project" value="UniProtKB-KW"/>
</dbReference>
<evidence type="ECO:0000256" key="5">
    <source>
        <dbReference type="ARBA" id="ARBA00022840"/>
    </source>
</evidence>
<feature type="coiled-coil region" evidence="6">
    <location>
        <begin position="624"/>
        <end position="675"/>
    </location>
</feature>
<feature type="compositionally biased region" description="Basic and acidic residues" evidence="7">
    <location>
        <begin position="129"/>
        <end position="142"/>
    </location>
</feature>
<keyword evidence="6" id="KW-0175">Coiled coil</keyword>
<dbReference type="RefSeq" id="XP_010275130.1">
    <property type="nucleotide sequence ID" value="XM_010276828.2"/>
</dbReference>
<protein>
    <submittedName>
        <fullName evidence="10">DNA-binding protein SMUBP-2</fullName>
    </submittedName>
</protein>
<dbReference type="InterPro" id="IPR047187">
    <property type="entry name" value="SF1_C_Upf1"/>
</dbReference>
<evidence type="ECO:0000256" key="3">
    <source>
        <dbReference type="ARBA" id="ARBA00022801"/>
    </source>
</evidence>
<gene>
    <name evidence="10" type="primary">LOC104610280</name>
</gene>
<dbReference type="PANTHER" id="PTHR43788">
    <property type="entry name" value="DNA2/NAM7 HELICASE FAMILY MEMBER"/>
    <property type="match status" value="1"/>
</dbReference>
<keyword evidence="10" id="KW-0238">DNA-binding</keyword>
<feature type="region of interest" description="Disordered" evidence="7">
    <location>
        <begin position="65"/>
        <end position="142"/>
    </location>
</feature>
<dbReference type="GO" id="GO:0043139">
    <property type="term" value="F:5'-3' DNA helicase activity"/>
    <property type="evidence" value="ECO:0000318"/>
    <property type="project" value="GO_Central"/>
</dbReference>
<evidence type="ECO:0000256" key="6">
    <source>
        <dbReference type="SAM" id="Coils"/>
    </source>
</evidence>
<dbReference type="InterPro" id="IPR041677">
    <property type="entry name" value="DNA2/NAM7_AAA_11"/>
</dbReference>
<accession>A0A1U8B313</accession>
<dbReference type="InParanoid" id="A0A1U8B313"/>
<reference evidence="10" key="1">
    <citation type="submission" date="2025-08" db="UniProtKB">
        <authorList>
            <consortium name="RefSeq"/>
        </authorList>
    </citation>
    <scope>IDENTIFICATION</scope>
</reference>
<dbReference type="OMA" id="MVCVRIC"/>
<dbReference type="SUPFAM" id="SSF52540">
    <property type="entry name" value="P-loop containing nucleoside triphosphate hydrolases"/>
    <property type="match status" value="1"/>
</dbReference>
<dbReference type="InterPro" id="IPR027417">
    <property type="entry name" value="P-loop_NTPase"/>
</dbReference>
<dbReference type="Gene3D" id="3.40.50.300">
    <property type="entry name" value="P-loop containing nucleotide triphosphate hydrolases"/>
    <property type="match status" value="2"/>
</dbReference>
<evidence type="ECO:0000256" key="7">
    <source>
        <dbReference type="SAM" id="MobiDB-lite"/>
    </source>
</evidence>
<evidence type="ECO:0000259" key="8">
    <source>
        <dbReference type="SMART" id="SM00382"/>
    </source>
</evidence>
<dbReference type="Proteomes" id="UP000189703">
    <property type="component" value="Unplaced"/>
</dbReference>
<dbReference type="GO" id="GO:0003677">
    <property type="term" value="F:DNA binding"/>
    <property type="evidence" value="ECO:0007669"/>
    <property type="project" value="UniProtKB-KW"/>
</dbReference>
<dbReference type="Gene3D" id="2.40.30.270">
    <property type="match status" value="1"/>
</dbReference>
<dbReference type="GeneID" id="104610280"/>
<feature type="compositionally biased region" description="Low complexity" evidence="7">
    <location>
        <begin position="84"/>
        <end position="125"/>
    </location>
</feature>
<dbReference type="Pfam" id="PF13087">
    <property type="entry name" value="AAA_12"/>
    <property type="match status" value="1"/>
</dbReference>
<feature type="compositionally biased region" description="Low complexity" evidence="7">
    <location>
        <begin position="65"/>
        <end position="75"/>
    </location>
</feature>
<sequence>MEATSIFSGVPLAASSKASSRSSFPLQNLSYLSSFRPIRLLFLKKKKDTHLFSSSLAFQQLIQNNSTSSGSNSKTTTRRRSRTSRPNNNRSPTIPSTTSSSIPSSSILRRNQQSQPQQNQPQQQQLVQEKNRTVKKTHEDKEAKVSVRTLYQNGDPLGRRDLGKCVVKWISQGMRTMASEFASAEVQGEFSEVRQRMGPGLTFVIQAQPYLNAIPMPIGAEALCLKACTHYPTLFDHFQRELRDVLQGLQRNSQIESDWRETESWKLLKELANSAQHRAIARKIPQKPVHSGLGMDLEKARAIQNRIDDFTKCMSELLRIERDAELEFTQEELDAVPMPDENSNSTKPIEFLVSHGQAEQELCDTICNLNAISSSTGLGGMHLVLFRVEGNHRLPPTTLSPGDMVCVRTCDSRGAGATSCMQGFVHNLGEDGCSICVALESRHGDPTFSKLFGKNVRIDRIHGLADALTYERNCEALMLLRKNGLHKKNPSIAVVATLFGDKEDVTWMEKEHVVDWHEAKLDGLVQDGSYANSQLRAIALGLNKKRPVLIIQGPPGTGKSGLLKELIALSVQQGERVLVTAPTNAAVDNMVEKLSDIGINIVRVGNPARISAPVASKSLGEIVNAKLENFRKEFERKKANLRKDLRLCLKDDSLAAGIRQLLKQLGKELKKKEKETVKEVLSSAQVVLSTNTGAADPLIRRLDTFDLVVIDEAGQAIEPSCWIPILQGKRCILAGDQCQLAPVVLSRKALEGGLGISLLERASTLHDGVLKTKLTTQYRMNDAIASWASKEMYDGLLQSSPTVSSHLLVDSPFVMATWITLCPLLLLDTRMPYGSLSVGCEEQMDPAGTGSFYNEGEADIVVQHVFSLIYAGVSPTAITVQSPYVSQVQLLRDRLDELPEAVGVEVATIDSFQGREADAVIISMVRSNTLGAVGFLGDSRRMNVAITRARKHVAVVCDSSTICHNTFLARLLRHIRHFGRVKHANPGTFGGSGLSMNPTFPSIN</sequence>
<dbReference type="InterPro" id="IPR003593">
    <property type="entry name" value="AAA+_ATPase"/>
</dbReference>
<dbReference type="AlphaFoldDB" id="A0A1U8B313"/>
<dbReference type="OrthoDB" id="6513042at2759"/>
<keyword evidence="3" id="KW-0378">Hydrolase</keyword>
<evidence type="ECO:0000256" key="4">
    <source>
        <dbReference type="ARBA" id="ARBA00022806"/>
    </source>
</evidence>
<proteinExistence type="inferred from homology"/>
<comment type="similarity">
    <text evidence="1">Belongs to the DNA2/NAM7 helicase family.</text>
</comment>
<evidence type="ECO:0000313" key="10">
    <source>
        <dbReference type="RefSeq" id="XP_010275130.1"/>
    </source>
</evidence>
<evidence type="ECO:0000256" key="1">
    <source>
        <dbReference type="ARBA" id="ARBA00007913"/>
    </source>
</evidence>
<name>A0A1U8B313_NELNU</name>
<dbReference type="GO" id="GO:0005524">
    <property type="term" value="F:ATP binding"/>
    <property type="evidence" value="ECO:0007669"/>
    <property type="project" value="UniProtKB-KW"/>
</dbReference>
<dbReference type="KEGG" id="nnu:104610280"/>
<keyword evidence="9" id="KW-1185">Reference proteome</keyword>
<evidence type="ECO:0000256" key="2">
    <source>
        <dbReference type="ARBA" id="ARBA00022741"/>
    </source>
</evidence>
<dbReference type="FunCoup" id="A0A1U8B313">
    <property type="interactions" value="420"/>
</dbReference>
<evidence type="ECO:0000313" key="9">
    <source>
        <dbReference type="Proteomes" id="UP000189703"/>
    </source>
</evidence>
<organism evidence="9 10">
    <name type="scientific">Nelumbo nucifera</name>
    <name type="common">Sacred lotus</name>
    <dbReference type="NCBI Taxonomy" id="4432"/>
    <lineage>
        <taxon>Eukaryota</taxon>
        <taxon>Viridiplantae</taxon>
        <taxon>Streptophyta</taxon>
        <taxon>Embryophyta</taxon>
        <taxon>Tracheophyta</taxon>
        <taxon>Spermatophyta</taxon>
        <taxon>Magnoliopsida</taxon>
        <taxon>Proteales</taxon>
        <taxon>Nelumbonaceae</taxon>
        <taxon>Nelumbo</taxon>
    </lineage>
</organism>
<dbReference type="FunFam" id="2.40.30.270:FF:000003">
    <property type="entry name" value="DNA-binding protein SMUBP-2 isoform X2"/>
    <property type="match status" value="1"/>
</dbReference>
<keyword evidence="2" id="KW-0547">Nucleotide-binding</keyword>
<dbReference type="STRING" id="4432.A0A1U8B313"/>
<dbReference type="SMART" id="SM00382">
    <property type="entry name" value="AAA"/>
    <property type="match status" value="1"/>
</dbReference>
<dbReference type="eggNOG" id="KOG1803">
    <property type="taxonomic scope" value="Eukaryota"/>
</dbReference>
<dbReference type="FunFam" id="3.40.50.300:FF:001868">
    <property type="entry name" value="DNA helicase A"/>
    <property type="match status" value="1"/>
</dbReference>
<dbReference type="PANTHER" id="PTHR43788:SF3">
    <property type="entry name" value="P-LOOP CONTAINING NUCLEOSIDE TRIPHOSPHATE HYDROLASES SUPERFAMILY PROTEIN"/>
    <property type="match status" value="1"/>
</dbReference>